<protein>
    <submittedName>
        <fullName evidence="1">Uncharacterized protein</fullName>
    </submittedName>
</protein>
<organism evidence="1">
    <name type="scientific">marine sediment metagenome</name>
    <dbReference type="NCBI Taxonomy" id="412755"/>
    <lineage>
        <taxon>unclassified sequences</taxon>
        <taxon>metagenomes</taxon>
        <taxon>ecological metagenomes</taxon>
    </lineage>
</organism>
<proteinExistence type="predicted"/>
<reference evidence="1" key="1">
    <citation type="journal article" date="2015" name="Nature">
        <title>Complex archaea that bridge the gap between prokaryotes and eukaryotes.</title>
        <authorList>
            <person name="Spang A."/>
            <person name="Saw J.H."/>
            <person name="Jorgensen S.L."/>
            <person name="Zaremba-Niedzwiedzka K."/>
            <person name="Martijn J."/>
            <person name="Lind A.E."/>
            <person name="van Eijk R."/>
            <person name="Schleper C."/>
            <person name="Guy L."/>
            <person name="Ettema T.J."/>
        </authorList>
    </citation>
    <scope>NUCLEOTIDE SEQUENCE</scope>
</reference>
<dbReference type="AlphaFoldDB" id="A0A0F9W9Y1"/>
<gene>
    <name evidence="1" type="ORF">LCGC14_0386570</name>
</gene>
<evidence type="ECO:0000313" key="1">
    <source>
        <dbReference type="EMBL" id="KKN74908.1"/>
    </source>
</evidence>
<sequence>MNDTYEIRQYWRACDELFKSGIDTSNDLRHIREQDYHQAWRRLLQAGYTPEDALRLGRP</sequence>
<comment type="caution">
    <text evidence="1">The sequence shown here is derived from an EMBL/GenBank/DDBJ whole genome shotgun (WGS) entry which is preliminary data.</text>
</comment>
<name>A0A0F9W9Y1_9ZZZZ</name>
<accession>A0A0F9W9Y1</accession>
<dbReference type="EMBL" id="LAZR01000319">
    <property type="protein sequence ID" value="KKN74908.1"/>
    <property type="molecule type" value="Genomic_DNA"/>
</dbReference>